<dbReference type="InterPro" id="IPR050250">
    <property type="entry name" value="Macrolide_Exporter_MacB"/>
</dbReference>
<comment type="subcellular location">
    <subcellularLocation>
        <location evidence="1">Cell membrane</location>
        <topology evidence="1">Multi-pass membrane protein</topology>
    </subcellularLocation>
</comment>
<dbReference type="Pfam" id="PF12704">
    <property type="entry name" value="MacB_PCD"/>
    <property type="match status" value="2"/>
</dbReference>
<accession>A0AAE4Z6A5</accession>
<organism evidence="10 11">
    <name type="scientific">Candidatus Kutchimonas denitrificans</name>
    <dbReference type="NCBI Taxonomy" id="3056748"/>
    <lineage>
        <taxon>Bacteria</taxon>
        <taxon>Pseudomonadati</taxon>
        <taxon>Gemmatimonadota</taxon>
        <taxon>Gemmatimonadia</taxon>
        <taxon>Candidatus Palauibacterales</taxon>
        <taxon>Candidatus Palauibacteraceae</taxon>
        <taxon>Candidatus Kutchimonas</taxon>
    </lineage>
</organism>
<evidence type="ECO:0000256" key="6">
    <source>
        <dbReference type="ARBA" id="ARBA00038076"/>
    </source>
</evidence>
<dbReference type="GO" id="GO:0005886">
    <property type="term" value="C:plasma membrane"/>
    <property type="evidence" value="ECO:0007669"/>
    <property type="project" value="UniProtKB-SubCell"/>
</dbReference>
<dbReference type="NCBIfam" id="TIGR03434">
    <property type="entry name" value="ADOP"/>
    <property type="match status" value="1"/>
</dbReference>
<feature type="domain" description="ABC3 transporter permease C-terminal" evidence="8">
    <location>
        <begin position="789"/>
        <end position="902"/>
    </location>
</feature>
<evidence type="ECO:0000259" key="9">
    <source>
        <dbReference type="Pfam" id="PF12704"/>
    </source>
</evidence>
<sequence length="910" mass="98456">MGWLHGIRSRLRPLLFRATVEAELDEEIAFHVERQAEEYVRAGMPAGEAREAALRAFGRVDAVKEGVRIERGTRLLEDTGRDFRYALRKLRRNPGFTVAAVLTLALGIGANTAVFSVVNAVLLQPLPYAEPDRLVLLWNRSSSAGAQRMPVAAPDVAVYRERAKGFERFGFTEGTLDLSLSGREGPLHVRAGRVDPTFFHLLGVRPALGRGFSGREDVLPPEILDDSSATIPPAPVMLSHGMWKARFGGTVDVLGRDIRLNGQPAVVVGVLPADFELLLPPDVGVGRRADLWLPIRVDLSRLQRVDRLTDQDSDNTGAVIGRLRPGVTLEQAQAEMDGIAARLREEVPEYRHAGLRIDVVPMKASAVEHTRRILLALWAAVGAVLVIACLNVGNLSLARMLGRSGEIALRSALGANRWRLARQMLTESVLLAALGAGLGLLVAGGALPLIRKAGPADLPRLADAGIDGAALAFTLGCLLLATLFFGLAPALSFSRDGAGGHLVRRRGVRAADRHGRGIRNTLVVCQVGLSLTLLITAGLLLRSLLSLGEVSPGFEPRRVLTFELSLRYPDRYLGPADRAAFVHQLEGRLASLPGVEAVGLVGRLPLAGDLWTQPYGLDGASVEEWSANEADFRMVTSGYFRAMGIRLLAGRHFTEAEDLYERERVAIIDERMATRLGGTDGNALGKRLGFPLDGAPVWARVVGIVEHVRHESLTGNGRETIYVPYRQEASREFAVVMRTSGDPSRLVGPARDELRAFAAHLPMYDVRTMTDYIAAATSPTRFALGLIGLFALLALFLATLGLYGVMSYAVRQRRREFGIRMALGAPGKTLIRTVVASGLTLTGIGIGLGLAMSFVGSRFINSMLYNVGKVDPLTYSAVTSLMVLVAALACYVPARRATRVDPAETLRHEI</sequence>
<dbReference type="Proteomes" id="UP000702544">
    <property type="component" value="Unassembled WGS sequence"/>
</dbReference>
<dbReference type="Pfam" id="PF02687">
    <property type="entry name" value="FtsX"/>
    <property type="match status" value="2"/>
</dbReference>
<keyword evidence="4 7" id="KW-1133">Transmembrane helix</keyword>
<evidence type="ECO:0000256" key="5">
    <source>
        <dbReference type="ARBA" id="ARBA00023136"/>
    </source>
</evidence>
<comment type="similarity">
    <text evidence="6">Belongs to the ABC-4 integral membrane protein family.</text>
</comment>
<keyword evidence="3 7" id="KW-0812">Transmembrane</keyword>
<feature type="transmembrane region" description="Helical" evidence="7">
    <location>
        <begin position="522"/>
        <end position="541"/>
    </location>
</feature>
<proteinExistence type="inferred from homology"/>
<dbReference type="PANTHER" id="PTHR30572:SF4">
    <property type="entry name" value="ABC TRANSPORTER PERMEASE YTRF"/>
    <property type="match status" value="1"/>
</dbReference>
<evidence type="ECO:0000256" key="1">
    <source>
        <dbReference type="ARBA" id="ARBA00004651"/>
    </source>
</evidence>
<protein>
    <submittedName>
        <fullName evidence="10">ABC transporter permease</fullName>
    </submittedName>
</protein>
<feature type="domain" description="ABC3 transporter permease C-terminal" evidence="8">
    <location>
        <begin position="380"/>
        <end position="495"/>
    </location>
</feature>
<feature type="domain" description="MacB-like periplasmic core" evidence="9">
    <location>
        <begin position="97"/>
        <end position="337"/>
    </location>
</feature>
<evidence type="ECO:0000256" key="7">
    <source>
        <dbReference type="SAM" id="Phobius"/>
    </source>
</evidence>
<dbReference type="AlphaFoldDB" id="A0AAE4Z6A5"/>
<dbReference type="InterPro" id="IPR025857">
    <property type="entry name" value="MacB_PCD"/>
</dbReference>
<dbReference type="NCBIfam" id="NF038403">
    <property type="entry name" value="perm_prefix_1"/>
    <property type="match status" value="1"/>
</dbReference>
<evidence type="ECO:0000256" key="4">
    <source>
        <dbReference type="ARBA" id="ARBA00022989"/>
    </source>
</evidence>
<dbReference type="InterPro" id="IPR003838">
    <property type="entry name" value="ABC3_permease_C"/>
</dbReference>
<evidence type="ECO:0000256" key="3">
    <source>
        <dbReference type="ARBA" id="ARBA00022692"/>
    </source>
</evidence>
<feature type="transmembrane region" description="Helical" evidence="7">
    <location>
        <begin position="830"/>
        <end position="855"/>
    </location>
</feature>
<keyword evidence="5 7" id="KW-0472">Membrane</keyword>
<feature type="transmembrane region" description="Helical" evidence="7">
    <location>
        <begin position="96"/>
        <end position="123"/>
    </location>
</feature>
<dbReference type="PANTHER" id="PTHR30572">
    <property type="entry name" value="MEMBRANE COMPONENT OF TRANSPORTER-RELATED"/>
    <property type="match status" value="1"/>
</dbReference>
<evidence type="ECO:0000259" key="8">
    <source>
        <dbReference type="Pfam" id="PF02687"/>
    </source>
</evidence>
<dbReference type="GO" id="GO:0022857">
    <property type="term" value="F:transmembrane transporter activity"/>
    <property type="evidence" value="ECO:0007669"/>
    <property type="project" value="TreeGrafter"/>
</dbReference>
<feature type="transmembrane region" description="Helical" evidence="7">
    <location>
        <begin position="373"/>
        <end position="393"/>
    </location>
</feature>
<feature type="transmembrane region" description="Helical" evidence="7">
    <location>
        <begin position="782"/>
        <end position="809"/>
    </location>
</feature>
<dbReference type="InterPro" id="IPR017800">
    <property type="entry name" value="ADOP"/>
</dbReference>
<evidence type="ECO:0000313" key="10">
    <source>
        <dbReference type="EMBL" id="NIR73512.1"/>
    </source>
</evidence>
<feature type="transmembrane region" description="Helical" evidence="7">
    <location>
        <begin position="875"/>
        <end position="894"/>
    </location>
</feature>
<reference evidence="10 11" key="1">
    <citation type="submission" date="2020-01" db="EMBL/GenBank/DDBJ databases">
        <title>Genomes assembled from Gulf of Kutch pelagic sediment metagenomes.</title>
        <authorList>
            <person name="Chandrashekar M."/>
            <person name="Mahajan M.S."/>
            <person name="Dave K.J."/>
            <person name="Vatsa P."/>
            <person name="Nathani N.M."/>
        </authorList>
    </citation>
    <scope>NUCLEOTIDE SEQUENCE [LARGE SCALE GENOMIC DNA]</scope>
    <source>
        <strain evidence="10">KS3-K002</strain>
    </source>
</reference>
<feature type="transmembrane region" description="Helical" evidence="7">
    <location>
        <begin position="470"/>
        <end position="491"/>
    </location>
</feature>
<feature type="transmembrane region" description="Helical" evidence="7">
    <location>
        <begin position="429"/>
        <end position="450"/>
    </location>
</feature>
<dbReference type="InterPro" id="IPR047928">
    <property type="entry name" value="Perm_prefix_1"/>
</dbReference>
<dbReference type="EMBL" id="JAACAK010000002">
    <property type="protein sequence ID" value="NIR73512.1"/>
    <property type="molecule type" value="Genomic_DNA"/>
</dbReference>
<evidence type="ECO:0000313" key="11">
    <source>
        <dbReference type="Proteomes" id="UP000702544"/>
    </source>
</evidence>
<keyword evidence="2" id="KW-1003">Cell membrane</keyword>
<feature type="domain" description="MacB-like periplasmic core" evidence="9">
    <location>
        <begin position="628"/>
        <end position="738"/>
    </location>
</feature>
<gene>
    <name evidence="10" type="ORF">GWO12_00125</name>
</gene>
<comment type="caution">
    <text evidence="10">The sequence shown here is derived from an EMBL/GenBank/DDBJ whole genome shotgun (WGS) entry which is preliminary data.</text>
</comment>
<name>A0AAE4Z6A5_9BACT</name>
<evidence type="ECO:0000256" key="2">
    <source>
        <dbReference type="ARBA" id="ARBA00022475"/>
    </source>
</evidence>